<evidence type="ECO:0000259" key="5">
    <source>
        <dbReference type="PROSITE" id="PS50977"/>
    </source>
</evidence>
<dbReference type="PANTHER" id="PTHR47506:SF3">
    <property type="entry name" value="HTH-TYPE TRANSCRIPTIONAL REGULATOR LMRA"/>
    <property type="match status" value="1"/>
</dbReference>
<keyword evidence="1" id="KW-0805">Transcription regulation</keyword>
<gene>
    <name evidence="6" type="ORF">AB8B23_10940</name>
</gene>
<dbReference type="InterPro" id="IPR036271">
    <property type="entry name" value="Tet_transcr_reg_TetR-rel_C_sf"/>
</dbReference>
<evidence type="ECO:0000256" key="2">
    <source>
        <dbReference type="ARBA" id="ARBA00023125"/>
    </source>
</evidence>
<dbReference type="PANTHER" id="PTHR47506">
    <property type="entry name" value="TRANSCRIPTIONAL REGULATORY PROTEIN"/>
    <property type="match status" value="1"/>
</dbReference>
<dbReference type="SUPFAM" id="SSF48498">
    <property type="entry name" value="Tetracyclin repressor-like, C-terminal domain"/>
    <property type="match status" value="1"/>
</dbReference>
<dbReference type="AlphaFoldDB" id="A0AB39VB18"/>
<keyword evidence="3" id="KW-0804">Transcription</keyword>
<sequence>MTKEYNKNFIIQQSAKLFYYKGYKNTELTDIFKACEMPNDIFYKFFSSKEELLIAVIKYHTENLINFFNSNVDDLSIHKFHYFFEKYFENIVNNKFHGGSPLGNLALELADLKNNIREELVKSYKKIELRFSFFITTLKYSFPEKYDDIVPETTARLLIALLEGTILMLKTEKESSAINDFFIFFDNLFQLNNDTDEQLESEETVSESEKMISSDVTINIPDSIENEIAGGEIDGAAINEAHNIDVSQSISDDISEEDNIQNEEIDEIKSFANFKTDDYYNDSMYYDVDSDSLINVFDDLENSKNKIEDNE</sequence>
<feature type="DNA-binding region" description="H-T-H motif" evidence="4">
    <location>
        <begin position="27"/>
        <end position="46"/>
    </location>
</feature>
<dbReference type="KEGG" id="lmes:AB8B23_10940"/>
<protein>
    <submittedName>
        <fullName evidence="6">TetR/AcrR family transcriptional regulator</fullName>
    </submittedName>
</protein>
<accession>A0AB39VB18</accession>
<dbReference type="Gene3D" id="1.10.357.10">
    <property type="entry name" value="Tetracycline Repressor, domain 2"/>
    <property type="match status" value="1"/>
</dbReference>
<evidence type="ECO:0000256" key="4">
    <source>
        <dbReference type="PROSITE-ProRule" id="PRU00335"/>
    </source>
</evidence>
<dbReference type="Pfam" id="PF21993">
    <property type="entry name" value="TetR_C_13_2"/>
    <property type="match status" value="1"/>
</dbReference>
<dbReference type="RefSeq" id="WP_369712769.1">
    <property type="nucleotide sequence ID" value="NZ_CP165646.1"/>
</dbReference>
<dbReference type="Pfam" id="PF00440">
    <property type="entry name" value="TetR_N"/>
    <property type="match status" value="1"/>
</dbReference>
<dbReference type="GO" id="GO:0003677">
    <property type="term" value="F:DNA binding"/>
    <property type="evidence" value="ECO:0007669"/>
    <property type="project" value="UniProtKB-UniRule"/>
</dbReference>
<reference evidence="6" key="1">
    <citation type="submission" date="2024-07" db="EMBL/GenBank/DDBJ databases">
        <authorList>
            <person name="Li X.-J."/>
            <person name="Wang X."/>
        </authorList>
    </citation>
    <scope>NUCLEOTIDE SEQUENCE</scope>
    <source>
        <strain evidence="6">HSP-342</strain>
    </source>
</reference>
<evidence type="ECO:0000256" key="3">
    <source>
        <dbReference type="ARBA" id="ARBA00023163"/>
    </source>
</evidence>
<evidence type="ECO:0000313" key="6">
    <source>
        <dbReference type="EMBL" id="XDU64422.1"/>
    </source>
</evidence>
<dbReference type="EMBL" id="CP165646">
    <property type="protein sequence ID" value="XDU64422.1"/>
    <property type="molecule type" value="Genomic_DNA"/>
</dbReference>
<dbReference type="PROSITE" id="PS50977">
    <property type="entry name" value="HTH_TETR_2"/>
    <property type="match status" value="1"/>
</dbReference>
<dbReference type="InterPro" id="IPR054156">
    <property type="entry name" value="YxaF_TetR_C"/>
</dbReference>
<dbReference type="SUPFAM" id="SSF46689">
    <property type="entry name" value="Homeodomain-like"/>
    <property type="match status" value="1"/>
</dbReference>
<feature type="domain" description="HTH tetR-type" evidence="5">
    <location>
        <begin position="4"/>
        <end position="64"/>
    </location>
</feature>
<proteinExistence type="predicted"/>
<dbReference type="InterPro" id="IPR009057">
    <property type="entry name" value="Homeodomain-like_sf"/>
</dbReference>
<keyword evidence="2 4" id="KW-0238">DNA-binding</keyword>
<evidence type="ECO:0000256" key="1">
    <source>
        <dbReference type="ARBA" id="ARBA00023015"/>
    </source>
</evidence>
<name>A0AB39VB18_9FUSO</name>
<dbReference type="InterPro" id="IPR001647">
    <property type="entry name" value="HTH_TetR"/>
</dbReference>
<organism evidence="6">
    <name type="scientific">Leptotrichia mesophila</name>
    <dbReference type="NCBI Taxonomy" id="3239303"/>
    <lineage>
        <taxon>Bacteria</taxon>
        <taxon>Fusobacteriati</taxon>
        <taxon>Fusobacteriota</taxon>
        <taxon>Fusobacteriia</taxon>
        <taxon>Fusobacteriales</taxon>
        <taxon>Leptotrichiaceae</taxon>
        <taxon>Leptotrichia</taxon>
    </lineage>
</organism>